<sequence length="604" mass="66360">MDHSSDPSRPPISLDNDDCNDERKWCCSAPAASACACTTVVNFNWDGVNRGDGGSLPESCFTSRRHWPTASARFRWCAQQFAFGARGFGFRAFDPPAPRSSTAVAHFFPRQKAKKRARTPSNEGSPERITWSPPRDARGVPGRRRLSACIPASWRRRQQQQTNSASGGRSRRAAVAAAASAADSDSCSPMETAGSHSQPHISRLYPEILALIFSYLDVRDKGRVSQVCSAWREAAYHKSVWRGVEAKLHLRRANPSLFPSLVRRGIRRVQVLSLRRSLRDVIQGVPNLEALNMIGCFNLTDAWLSHAFVQDVHSLSELNLSMCKQITDNSLGRIAQHLKGLERLDLGGCSNVTNTGLLLIAWGLQNLRSLNLRSCRGVSDPGIGHLAGMTPDAAIGTLRLESLCLQDCQKLTDEALRFISIGLDDLRCLNLSFCASVTDAGLKHAARMLRLRELNLRSCDNISDLGLAYLAEGGSRISTLDVSFCDKVGDQGLLHASQGLFQLRSLSLNACPVSDDGIGRVARSLGDLQTLHLGQCGRVTDKGLSLIADHLKQLRCIDLYGCIKITTVGLEKLMQLPNLGVLNLGLWQHQLHQQQSPPQQRHIR</sequence>
<gene>
    <name evidence="1" type="ORF">HPB49_023555</name>
</gene>
<evidence type="ECO:0000313" key="2">
    <source>
        <dbReference type="Proteomes" id="UP000821865"/>
    </source>
</evidence>
<protein>
    <submittedName>
        <fullName evidence="1">Uncharacterized protein</fullName>
    </submittedName>
</protein>
<name>A0ACB8CC35_DERSI</name>
<dbReference type="Proteomes" id="UP000821865">
    <property type="component" value="Chromosome 8"/>
</dbReference>
<keyword evidence="2" id="KW-1185">Reference proteome</keyword>
<proteinExistence type="predicted"/>
<dbReference type="EMBL" id="CM023477">
    <property type="protein sequence ID" value="KAH7938436.1"/>
    <property type="molecule type" value="Genomic_DNA"/>
</dbReference>
<evidence type="ECO:0000313" key="1">
    <source>
        <dbReference type="EMBL" id="KAH7938436.1"/>
    </source>
</evidence>
<accession>A0ACB8CC35</accession>
<organism evidence="1 2">
    <name type="scientific">Dermacentor silvarum</name>
    <name type="common">Tick</name>
    <dbReference type="NCBI Taxonomy" id="543639"/>
    <lineage>
        <taxon>Eukaryota</taxon>
        <taxon>Metazoa</taxon>
        <taxon>Ecdysozoa</taxon>
        <taxon>Arthropoda</taxon>
        <taxon>Chelicerata</taxon>
        <taxon>Arachnida</taxon>
        <taxon>Acari</taxon>
        <taxon>Parasitiformes</taxon>
        <taxon>Ixodida</taxon>
        <taxon>Ixodoidea</taxon>
        <taxon>Ixodidae</taxon>
        <taxon>Rhipicephalinae</taxon>
        <taxon>Dermacentor</taxon>
    </lineage>
</organism>
<comment type="caution">
    <text evidence="1">The sequence shown here is derived from an EMBL/GenBank/DDBJ whole genome shotgun (WGS) entry which is preliminary data.</text>
</comment>
<reference evidence="1" key="1">
    <citation type="submission" date="2020-05" db="EMBL/GenBank/DDBJ databases">
        <title>Large-scale comparative analyses of tick genomes elucidate their genetic diversity and vector capacities.</title>
        <authorList>
            <person name="Jia N."/>
            <person name="Wang J."/>
            <person name="Shi W."/>
            <person name="Du L."/>
            <person name="Sun Y."/>
            <person name="Zhan W."/>
            <person name="Jiang J."/>
            <person name="Wang Q."/>
            <person name="Zhang B."/>
            <person name="Ji P."/>
            <person name="Sakyi L.B."/>
            <person name="Cui X."/>
            <person name="Yuan T."/>
            <person name="Jiang B."/>
            <person name="Yang W."/>
            <person name="Lam T.T.-Y."/>
            <person name="Chang Q."/>
            <person name="Ding S."/>
            <person name="Wang X."/>
            <person name="Zhu J."/>
            <person name="Ruan X."/>
            <person name="Zhao L."/>
            <person name="Wei J."/>
            <person name="Que T."/>
            <person name="Du C."/>
            <person name="Cheng J."/>
            <person name="Dai P."/>
            <person name="Han X."/>
            <person name="Huang E."/>
            <person name="Gao Y."/>
            <person name="Liu J."/>
            <person name="Shao H."/>
            <person name="Ye R."/>
            <person name="Li L."/>
            <person name="Wei W."/>
            <person name="Wang X."/>
            <person name="Wang C."/>
            <person name="Yang T."/>
            <person name="Huo Q."/>
            <person name="Li W."/>
            <person name="Guo W."/>
            <person name="Chen H."/>
            <person name="Zhou L."/>
            <person name="Ni X."/>
            <person name="Tian J."/>
            <person name="Zhou Y."/>
            <person name="Sheng Y."/>
            <person name="Liu T."/>
            <person name="Pan Y."/>
            <person name="Xia L."/>
            <person name="Li J."/>
            <person name="Zhao F."/>
            <person name="Cao W."/>
        </authorList>
    </citation>
    <scope>NUCLEOTIDE SEQUENCE</scope>
    <source>
        <strain evidence="1">Dsil-2018</strain>
    </source>
</reference>